<evidence type="ECO:0000256" key="1">
    <source>
        <dbReference type="ARBA" id="ARBA00022801"/>
    </source>
</evidence>
<dbReference type="CDD" id="cd07067">
    <property type="entry name" value="HP_PGM_like"/>
    <property type="match status" value="1"/>
</dbReference>
<keyword evidence="6" id="KW-1185">Reference proteome</keyword>
<feature type="binding site" evidence="3">
    <location>
        <position position="60"/>
    </location>
    <ligand>
        <name>substrate</name>
    </ligand>
</feature>
<dbReference type="EMBL" id="BRPL01000002">
    <property type="protein sequence ID" value="GLB46576.1"/>
    <property type="molecule type" value="Genomic_DNA"/>
</dbReference>
<dbReference type="GO" id="GO:0005829">
    <property type="term" value="C:cytosol"/>
    <property type="evidence" value="ECO:0007669"/>
    <property type="project" value="TreeGrafter"/>
</dbReference>
<dbReference type="GO" id="GO:0043456">
    <property type="term" value="P:regulation of pentose-phosphate shunt"/>
    <property type="evidence" value="ECO:0007669"/>
    <property type="project" value="TreeGrafter"/>
</dbReference>
<evidence type="ECO:0000313" key="6">
    <source>
        <dbReference type="Proteomes" id="UP001144204"/>
    </source>
</evidence>
<dbReference type="PANTHER" id="PTHR46517">
    <property type="entry name" value="FRUCTOSE-2,6-BISPHOSPHATASE TIGAR"/>
    <property type="match status" value="1"/>
</dbReference>
<gene>
    <name evidence="5" type="primary">gpmB</name>
    <name evidence="5" type="ORF">WR164_05550</name>
</gene>
<dbReference type="InterPro" id="IPR051695">
    <property type="entry name" value="Phosphoglycerate_Mutase"/>
</dbReference>
<dbReference type="Proteomes" id="UP001144204">
    <property type="component" value="Unassembled WGS sequence"/>
</dbReference>
<dbReference type="GO" id="GO:0045820">
    <property type="term" value="P:negative regulation of glycolytic process"/>
    <property type="evidence" value="ECO:0007669"/>
    <property type="project" value="TreeGrafter"/>
</dbReference>
<reference evidence="5" key="1">
    <citation type="submission" date="2022-07" db="EMBL/GenBank/DDBJ databases">
        <authorList>
            <person name="Kouya T."/>
            <person name="Ishiyama Y."/>
        </authorList>
    </citation>
    <scope>NUCLEOTIDE SEQUENCE</scope>
    <source>
        <strain evidence="5">WR16-4</strain>
    </source>
</reference>
<dbReference type="Pfam" id="PF00300">
    <property type="entry name" value="His_Phos_1"/>
    <property type="match status" value="1"/>
</dbReference>
<dbReference type="SMART" id="SM00855">
    <property type="entry name" value="PGAM"/>
    <property type="match status" value="1"/>
</dbReference>
<protein>
    <submittedName>
        <fullName evidence="5">Phosphoglycerate mutase</fullName>
    </submittedName>
</protein>
<feature type="binding site" evidence="3">
    <location>
        <begin position="10"/>
        <end position="17"/>
    </location>
    <ligand>
        <name>substrate</name>
    </ligand>
</feature>
<feature type="site" description="Transition state stabilizer" evidence="4">
    <location>
        <position position="171"/>
    </location>
</feature>
<dbReference type="InterPro" id="IPR013078">
    <property type="entry name" value="His_Pase_superF_clade-1"/>
</dbReference>
<sequence>MSKINIYFVRHGQTYLNLYHRIQGIANAPLTKKGIQDAIDAGNRLKSIHFDQAYSSDAPRAITTAKYILAANPSELSKPTVDKAFREENFGYFEGNDDEGLWHMIGSPLGADTYNEMLKKYSMGKIMDMIHDFDPYHHAESNQEILERFMPGFNRVVKNAQDGDNVLVAAHGTIIRWLTQHFDPQMDITEGPKNGSVTKVSVIDGKPKVQYYNRVSDKL</sequence>
<organism evidence="5 6">
    <name type="scientific">Philodulcilactobacillus myokoensis</name>
    <dbReference type="NCBI Taxonomy" id="2929573"/>
    <lineage>
        <taxon>Bacteria</taxon>
        <taxon>Bacillati</taxon>
        <taxon>Bacillota</taxon>
        <taxon>Bacilli</taxon>
        <taxon>Lactobacillales</taxon>
        <taxon>Lactobacillaceae</taxon>
        <taxon>Philodulcilactobacillus</taxon>
    </lineage>
</organism>
<comment type="caution">
    <text evidence="5">The sequence shown here is derived from an EMBL/GenBank/DDBJ whole genome shotgun (WGS) entry which is preliminary data.</text>
</comment>
<evidence type="ECO:0000256" key="4">
    <source>
        <dbReference type="PIRSR" id="PIRSR613078-3"/>
    </source>
</evidence>
<name>A0A9W6B112_9LACO</name>
<dbReference type="PANTHER" id="PTHR46517:SF1">
    <property type="entry name" value="FRUCTOSE-2,6-BISPHOSPHATASE TIGAR"/>
    <property type="match status" value="1"/>
</dbReference>
<dbReference type="GO" id="GO:0004331">
    <property type="term" value="F:fructose-2,6-bisphosphate 2-phosphatase activity"/>
    <property type="evidence" value="ECO:0007669"/>
    <property type="project" value="TreeGrafter"/>
</dbReference>
<dbReference type="RefSeq" id="WP_286136040.1">
    <property type="nucleotide sequence ID" value="NZ_BRPL01000002.1"/>
</dbReference>
<proteinExistence type="predicted"/>
<dbReference type="Gene3D" id="3.40.50.1240">
    <property type="entry name" value="Phosphoglycerate mutase-like"/>
    <property type="match status" value="1"/>
</dbReference>
<dbReference type="InterPro" id="IPR029033">
    <property type="entry name" value="His_PPase_superfam"/>
</dbReference>
<dbReference type="AlphaFoldDB" id="A0A9W6B112"/>
<feature type="active site" description="Proton donor/acceptor" evidence="2">
    <location>
        <position position="87"/>
    </location>
</feature>
<feature type="active site" description="Tele-phosphohistidine intermediate" evidence="2">
    <location>
        <position position="11"/>
    </location>
</feature>
<dbReference type="SUPFAM" id="SSF53254">
    <property type="entry name" value="Phosphoglycerate mutase-like"/>
    <property type="match status" value="1"/>
</dbReference>
<evidence type="ECO:0000256" key="2">
    <source>
        <dbReference type="PIRSR" id="PIRSR613078-1"/>
    </source>
</evidence>
<evidence type="ECO:0000313" key="5">
    <source>
        <dbReference type="EMBL" id="GLB46576.1"/>
    </source>
</evidence>
<keyword evidence="1" id="KW-0378">Hydrolase</keyword>
<accession>A0A9W6B112</accession>
<evidence type="ECO:0000256" key="3">
    <source>
        <dbReference type="PIRSR" id="PIRSR613078-2"/>
    </source>
</evidence>
<reference evidence="5" key="2">
    <citation type="journal article" date="2023" name="PLoS ONE">
        <title>Philodulcilactobacillus myokoensis gen. nov., sp. nov., a fructophilic, acidophilic, and agar-phobic lactic acid bacterium isolated from fermented vegetable extracts.</title>
        <authorList>
            <person name="Kouya T."/>
            <person name="Ishiyama Y."/>
            <person name="Ohashi S."/>
            <person name="Kumakubo R."/>
            <person name="Yamazaki T."/>
            <person name="Otaki T."/>
        </authorList>
    </citation>
    <scope>NUCLEOTIDE SEQUENCE</scope>
    <source>
        <strain evidence="5">WR16-4</strain>
    </source>
</reference>